<dbReference type="EMBL" id="JAGFNK010000614">
    <property type="protein sequence ID" value="KAI9447016.1"/>
    <property type="molecule type" value="Genomic_DNA"/>
</dbReference>
<gene>
    <name evidence="1" type="ORF">F5148DRAFT_1153570</name>
</gene>
<sequence>MNRAGPVSRRSHGVIVGERYGGYIHEFRGESGRQRRPLLVPSLFSAVPSVPEVLLGDLTTRGQLRCGQRASFIALLPLLVARGFPFPRRYIPIPTEEHSPVRRASVTMPEVSKLHMVVSGLFVISSPHSLALSSHYCLAPPAPRLRLVVPPKSRWKQVLVNVARWSLETINTLPDDVLLEIFHFCVNLCGIRTNGWHTLVHNALWRPFRIRSWADPPHSYDISGLRNCPVRGIPKLLLSANRLVRLHLWEIPDFGYISPQELGTALSAMSRLETFYLGFQSPLYSESRPRSPLARSVFPALTRLVFKGAQEYLENLMAQIEAPLLEYILMNLRRIPVNHEMTPSSHTQRFHDPTTAIHTPTNS</sequence>
<reference evidence="1" key="1">
    <citation type="submission" date="2021-03" db="EMBL/GenBank/DDBJ databases">
        <title>Evolutionary priming and transition to the ectomycorrhizal habit in an iconic lineage of mushroom-forming fungi: is preadaptation a requirement?</title>
        <authorList>
            <consortium name="DOE Joint Genome Institute"/>
            <person name="Looney B.P."/>
            <person name="Miyauchi S."/>
            <person name="Morin E."/>
            <person name="Drula E."/>
            <person name="Courty P.E."/>
            <person name="Chicoki N."/>
            <person name="Fauchery L."/>
            <person name="Kohler A."/>
            <person name="Kuo A."/>
            <person name="LaButti K."/>
            <person name="Pangilinan J."/>
            <person name="Lipzen A."/>
            <person name="Riley R."/>
            <person name="Andreopoulos W."/>
            <person name="He G."/>
            <person name="Johnson J."/>
            <person name="Barry K.W."/>
            <person name="Grigoriev I.V."/>
            <person name="Nagy L."/>
            <person name="Hibbett D."/>
            <person name="Henrissat B."/>
            <person name="Matheny P.B."/>
            <person name="Labbe J."/>
            <person name="Martin A.F."/>
        </authorList>
    </citation>
    <scope>NUCLEOTIDE SEQUENCE</scope>
    <source>
        <strain evidence="1">BPL698</strain>
    </source>
</reference>
<dbReference type="Proteomes" id="UP001207468">
    <property type="component" value="Unassembled WGS sequence"/>
</dbReference>
<protein>
    <submittedName>
        <fullName evidence="1">Uncharacterized protein</fullName>
    </submittedName>
</protein>
<evidence type="ECO:0000313" key="1">
    <source>
        <dbReference type="EMBL" id="KAI9447016.1"/>
    </source>
</evidence>
<keyword evidence="2" id="KW-1185">Reference proteome</keyword>
<proteinExistence type="predicted"/>
<name>A0ACC0TUM4_9AGAM</name>
<accession>A0ACC0TUM4</accession>
<evidence type="ECO:0000313" key="2">
    <source>
        <dbReference type="Proteomes" id="UP001207468"/>
    </source>
</evidence>
<organism evidence="1 2">
    <name type="scientific">Russula earlei</name>
    <dbReference type="NCBI Taxonomy" id="71964"/>
    <lineage>
        <taxon>Eukaryota</taxon>
        <taxon>Fungi</taxon>
        <taxon>Dikarya</taxon>
        <taxon>Basidiomycota</taxon>
        <taxon>Agaricomycotina</taxon>
        <taxon>Agaricomycetes</taxon>
        <taxon>Russulales</taxon>
        <taxon>Russulaceae</taxon>
        <taxon>Russula</taxon>
    </lineage>
</organism>
<comment type="caution">
    <text evidence="1">The sequence shown here is derived from an EMBL/GenBank/DDBJ whole genome shotgun (WGS) entry which is preliminary data.</text>
</comment>